<dbReference type="CDD" id="cd15797">
    <property type="entry name" value="PMEI"/>
    <property type="match status" value="1"/>
</dbReference>
<dbReference type="PANTHER" id="PTHR36710">
    <property type="entry name" value="PECTINESTERASE INHIBITOR-LIKE"/>
    <property type="match status" value="1"/>
</dbReference>
<accession>A0A6A4LIC8</accession>
<evidence type="ECO:0000313" key="5">
    <source>
        <dbReference type="EMBL" id="KAE9455049.1"/>
    </source>
</evidence>
<dbReference type="SUPFAM" id="SSF101148">
    <property type="entry name" value="Plant invertase/pectin methylesterase inhibitor"/>
    <property type="match status" value="2"/>
</dbReference>
<name>A0A6A4LIC8_9ERIC</name>
<proteinExistence type="inferred from homology"/>
<dbReference type="Gene3D" id="1.20.140.40">
    <property type="entry name" value="Invertase/pectin methylesterase inhibitor family protein"/>
    <property type="match status" value="2"/>
</dbReference>
<feature type="non-terminal residue" evidence="5">
    <location>
        <position position="1"/>
    </location>
</feature>
<protein>
    <recommendedName>
        <fullName evidence="4">Pectinesterase inhibitor domain-containing protein</fullName>
    </recommendedName>
</protein>
<keyword evidence="2" id="KW-1015">Disulfide bond</keyword>
<gene>
    <name evidence="5" type="ORF">C3L33_13033</name>
</gene>
<dbReference type="InterPro" id="IPR006501">
    <property type="entry name" value="Pectinesterase_inhib_dom"/>
</dbReference>
<dbReference type="Pfam" id="PF04043">
    <property type="entry name" value="PMEI"/>
    <property type="match status" value="2"/>
</dbReference>
<comment type="caution">
    <text evidence="5">The sequence shown here is derived from an EMBL/GenBank/DDBJ whole genome shotgun (WGS) entry which is preliminary data.</text>
</comment>
<dbReference type="InterPro" id="IPR034086">
    <property type="entry name" value="PMEI_plant"/>
</dbReference>
<dbReference type="PANTHER" id="PTHR36710:SF4">
    <property type="entry name" value="PLANT INVERTASE_PECTIN METHYLESTERASE INHIBITOR SUPERFAMILY PROTEIN"/>
    <property type="match status" value="1"/>
</dbReference>
<evidence type="ECO:0000256" key="2">
    <source>
        <dbReference type="ARBA" id="ARBA00023157"/>
    </source>
</evidence>
<feature type="domain" description="Pectinesterase inhibitor" evidence="4">
    <location>
        <begin position="7"/>
        <end position="136"/>
    </location>
</feature>
<feature type="domain" description="Pectinesterase inhibitor" evidence="4">
    <location>
        <begin position="139"/>
        <end position="266"/>
    </location>
</feature>
<dbReference type="GO" id="GO:0046910">
    <property type="term" value="F:pectinesterase inhibitor activity"/>
    <property type="evidence" value="ECO:0007669"/>
    <property type="project" value="InterPro"/>
</dbReference>
<dbReference type="OrthoDB" id="764172at2759"/>
<dbReference type="NCBIfam" id="TIGR01614">
    <property type="entry name" value="PME_inhib"/>
    <property type="match status" value="2"/>
</dbReference>
<reference evidence="5 6" key="1">
    <citation type="journal article" date="2019" name="Genome Biol. Evol.">
        <title>The Rhododendron genome and chromosomal organization provide insight into shared whole-genome duplications across the heath family (Ericaceae).</title>
        <authorList>
            <person name="Soza V.L."/>
            <person name="Lindsley D."/>
            <person name="Waalkes A."/>
            <person name="Ramage E."/>
            <person name="Patwardhan R.P."/>
            <person name="Burton J.N."/>
            <person name="Adey A."/>
            <person name="Kumar A."/>
            <person name="Qiu R."/>
            <person name="Shendure J."/>
            <person name="Hall B."/>
        </authorList>
    </citation>
    <scope>NUCLEOTIDE SEQUENCE [LARGE SCALE GENOMIC DNA]</scope>
    <source>
        <strain evidence="5">RSF 1966-606</strain>
    </source>
</reference>
<dbReference type="InterPro" id="IPR035513">
    <property type="entry name" value="Invertase/methylesterase_inhib"/>
</dbReference>
<keyword evidence="1" id="KW-0732">Signal</keyword>
<dbReference type="SMART" id="SM00856">
    <property type="entry name" value="PMEI"/>
    <property type="match status" value="2"/>
</dbReference>
<sequence length="276" mass="29937">MQGRTGKQQLLYQSNLFPNPKSLTVSTSFKIQHSFRSCRPKRPWQNLNQHSTKNAKHTSKLIASLMKEATNSSLKGGYDVCAELYGGAIDDLNKAGQILNKKVLSASDISTFRSEASAASDGPVTCEDALKDHQMSHQSLRKQIRKSDTRSARADLRGLAKISIDITRKDAEQTSNLIASLKKETTNSSLKGRYDDCAELYGDAIDDLNGAGQILNKKVLSPTRASAALDGPDTCEDSFEGPPAEPKQLRDANNKLEGLCSIILAIGARLESGGLN</sequence>
<evidence type="ECO:0000256" key="1">
    <source>
        <dbReference type="ARBA" id="ARBA00022729"/>
    </source>
</evidence>
<evidence type="ECO:0000313" key="6">
    <source>
        <dbReference type="Proteomes" id="UP000428333"/>
    </source>
</evidence>
<evidence type="ECO:0000259" key="4">
    <source>
        <dbReference type="SMART" id="SM00856"/>
    </source>
</evidence>
<evidence type="ECO:0000256" key="3">
    <source>
        <dbReference type="ARBA" id="ARBA00038471"/>
    </source>
</evidence>
<organism evidence="5 6">
    <name type="scientific">Rhododendron williamsianum</name>
    <dbReference type="NCBI Taxonomy" id="262921"/>
    <lineage>
        <taxon>Eukaryota</taxon>
        <taxon>Viridiplantae</taxon>
        <taxon>Streptophyta</taxon>
        <taxon>Embryophyta</taxon>
        <taxon>Tracheophyta</taxon>
        <taxon>Spermatophyta</taxon>
        <taxon>Magnoliopsida</taxon>
        <taxon>eudicotyledons</taxon>
        <taxon>Gunneridae</taxon>
        <taxon>Pentapetalae</taxon>
        <taxon>asterids</taxon>
        <taxon>Ericales</taxon>
        <taxon>Ericaceae</taxon>
        <taxon>Ericoideae</taxon>
        <taxon>Rhodoreae</taxon>
        <taxon>Rhododendron</taxon>
    </lineage>
</organism>
<dbReference type="InterPro" id="IPR052421">
    <property type="entry name" value="PCW_Enzyme_Inhibitor"/>
</dbReference>
<keyword evidence="6" id="KW-1185">Reference proteome</keyword>
<dbReference type="Proteomes" id="UP000428333">
    <property type="component" value="Linkage Group LG07"/>
</dbReference>
<dbReference type="AlphaFoldDB" id="A0A6A4LIC8"/>
<comment type="similarity">
    <text evidence="3">Belongs to the PMEI family.</text>
</comment>
<dbReference type="EMBL" id="QEFC01001870">
    <property type="protein sequence ID" value="KAE9455049.1"/>
    <property type="molecule type" value="Genomic_DNA"/>
</dbReference>